<accession>A0A0N8JVG0</accession>
<evidence type="ECO:0000259" key="2">
    <source>
        <dbReference type="Pfam" id="PF13837"/>
    </source>
</evidence>
<dbReference type="Gene3D" id="1.10.10.60">
    <property type="entry name" value="Homeodomain-like"/>
    <property type="match status" value="1"/>
</dbReference>
<feature type="non-terminal residue" evidence="3">
    <location>
        <position position="347"/>
    </location>
</feature>
<comment type="caution">
    <text evidence="3">The sequence shown here is derived from an EMBL/GenBank/DDBJ whole genome shotgun (WGS) entry which is preliminary data.</text>
</comment>
<feature type="compositionally biased region" description="Basic and acidic residues" evidence="1">
    <location>
        <begin position="156"/>
        <end position="165"/>
    </location>
</feature>
<feature type="domain" description="Myb/SANT-like DNA-binding" evidence="2">
    <location>
        <begin position="10"/>
        <end position="102"/>
    </location>
</feature>
<dbReference type="EMBL" id="JARO02014851">
    <property type="protein sequence ID" value="KPP58033.1"/>
    <property type="molecule type" value="Genomic_DNA"/>
</dbReference>
<dbReference type="InterPro" id="IPR044822">
    <property type="entry name" value="Myb_DNA-bind_4"/>
</dbReference>
<protein>
    <recommendedName>
        <fullName evidence="2">Myb/SANT-like DNA-binding domain-containing protein</fullName>
    </recommendedName>
</protein>
<sequence length="347" mass="39603">MDLIERRPNKWWTETDTFTMLALIEELDLVHELDKKRQRNDLHFRRLRHSLAKRDIHFTVNQIRNRWKSLKHKYRKIKTAGYRSHAARLSAIESFRYFKKLDCMLARRPRVSGQVEETTASHNLVVVSNSDLEDHTDSDIPQSFTTVHRQATLLRPKADNEESKGPPENSLDFRSTSLDIGTEEVVTLGLSGEYLYPVKTEPHLFSSLRGLESTRDSLSCSPRNVSGTCEDTSSLILQQLTILNHQLEEQLAEQRAFHCSMLGLMDRQIEVLQQLSNTTRDPPAKEALGEQDPAINQQVHNALMRILKGVEQAQVQGFAAFQNKPSTSETIPPSWTTSLLEGHNASP</sequence>
<reference evidence="3 4" key="1">
    <citation type="submission" date="2015-08" db="EMBL/GenBank/DDBJ databases">
        <title>The genome of the Asian arowana (Scleropages formosus).</title>
        <authorList>
            <person name="Tan M.H."/>
            <person name="Gan H.M."/>
            <person name="Croft L.J."/>
            <person name="Austin C.M."/>
        </authorList>
    </citation>
    <scope>NUCLEOTIDE SEQUENCE [LARGE SCALE GENOMIC DNA]</scope>
    <source>
        <strain evidence="3">Aro1</strain>
    </source>
</reference>
<gene>
    <name evidence="3" type="ORF">Z043_124183</name>
</gene>
<dbReference type="Pfam" id="PF13837">
    <property type="entry name" value="Myb_DNA-bind_4"/>
    <property type="match status" value="1"/>
</dbReference>
<feature type="region of interest" description="Disordered" evidence="1">
    <location>
        <begin position="324"/>
        <end position="347"/>
    </location>
</feature>
<evidence type="ECO:0000313" key="3">
    <source>
        <dbReference type="EMBL" id="KPP58033.1"/>
    </source>
</evidence>
<evidence type="ECO:0000256" key="1">
    <source>
        <dbReference type="SAM" id="MobiDB-lite"/>
    </source>
</evidence>
<evidence type="ECO:0000313" key="4">
    <source>
        <dbReference type="Proteomes" id="UP000034805"/>
    </source>
</evidence>
<organism evidence="3 4">
    <name type="scientific">Scleropages formosus</name>
    <name type="common">Asian bonytongue</name>
    <name type="synonym">Osteoglossum formosum</name>
    <dbReference type="NCBI Taxonomy" id="113540"/>
    <lineage>
        <taxon>Eukaryota</taxon>
        <taxon>Metazoa</taxon>
        <taxon>Chordata</taxon>
        <taxon>Craniata</taxon>
        <taxon>Vertebrata</taxon>
        <taxon>Euteleostomi</taxon>
        <taxon>Actinopterygii</taxon>
        <taxon>Neopterygii</taxon>
        <taxon>Teleostei</taxon>
        <taxon>Osteoglossocephala</taxon>
        <taxon>Osteoglossomorpha</taxon>
        <taxon>Osteoglossiformes</taxon>
        <taxon>Osteoglossidae</taxon>
        <taxon>Scleropages</taxon>
    </lineage>
</organism>
<feature type="region of interest" description="Disordered" evidence="1">
    <location>
        <begin position="154"/>
        <end position="174"/>
    </location>
</feature>
<dbReference type="Proteomes" id="UP000034805">
    <property type="component" value="Unassembled WGS sequence"/>
</dbReference>
<name>A0A0N8JVG0_SCLFO</name>
<dbReference type="AlphaFoldDB" id="A0A0N8JVG0"/>
<proteinExistence type="predicted"/>